<dbReference type="Pfam" id="PF07734">
    <property type="entry name" value="FBA_1"/>
    <property type="match status" value="1"/>
</dbReference>
<proteinExistence type="predicted"/>
<dbReference type="Gene3D" id="1.20.1280.50">
    <property type="match status" value="1"/>
</dbReference>
<dbReference type="InterPro" id="IPR006527">
    <property type="entry name" value="F-box-assoc_dom_typ1"/>
</dbReference>
<dbReference type="AlphaFoldDB" id="A0A6N2B2W2"/>
<protein>
    <recommendedName>
        <fullName evidence="1">F-box domain-containing protein</fullName>
    </recommendedName>
</protein>
<dbReference type="SUPFAM" id="SSF81383">
    <property type="entry name" value="F-box domain"/>
    <property type="match status" value="1"/>
</dbReference>
<dbReference type="InterPro" id="IPR050796">
    <property type="entry name" value="SCF_F-box_component"/>
</dbReference>
<dbReference type="NCBIfam" id="TIGR01640">
    <property type="entry name" value="F_box_assoc_1"/>
    <property type="match status" value="1"/>
</dbReference>
<reference evidence="2" key="1">
    <citation type="submission" date="2019-05" db="EMBL/GenBank/DDBJ databases">
        <title>The de novo reference genome and transcriptome assemblies of the wild tomato species Solanum chilense.</title>
        <authorList>
            <person name="Stam R."/>
            <person name="Nosenko T."/>
            <person name="Hoerger A.C."/>
            <person name="Stephan W."/>
            <person name="Seidel M.A."/>
            <person name="Kuhn J.M.M."/>
            <person name="Haberer G."/>
            <person name="Tellier A."/>
        </authorList>
    </citation>
    <scope>NUCLEOTIDE SEQUENCE</scope>
    <source>
        <tissue evidence="2">Mature leaves</tissue>
    </source>
</reference>
<evidence type="ECO:0000259" key="1">
    <source>
        <dbReference type="PROSITE" id="PS50181"/>
    </source>
</evidence>
<dbReference type="EMBL" id="RXGB01005254">
    <property type="protein sequence ID" value="TMW88234.1"/>
    <property type="molecule type" value="Genomic_DNA"/>
</dbReference>
<dbReference type="PANTHER" id="PTHR31672">
    <property type="entry name" value="BNACNNG10540D PROTEIN"/>
    <property type="match status" value="1"/>
</dbReference>
<feature type="domain" description="F-box" evidence="1">
    <location>
        <begin position="5"/>
        <end position="50"/>
    </location>
</feature>
<dbReference type="InterPro" id="IPR001810">
    <property type="entry name" value="F-box_dom"/>
</dbReference>
<dbReference type="PANTHER" id="PTHR31672:SF13">
    <property type="entry name" value="F-BOX PROTEIN CPR30-LIKE"/>
    <property type="match status" value="1"/>
</dbReference>
<evidence type="ECO:0000313" key="2">
    <source>
        <dbReference type="EMBL" id="TMW88234.1"/>
    </source>
</evidence>
<dbReference type="InterPro" id="IPR017451">
    <property type="entry name" value="F-box-assoc_interact_dom"/>
</dbReference>
<dbReference type="PROSITE" id="PS50181">
    <property type="entry name" value="FBOX"/>
    <property type="match status" value="1"/>
</dbReference>
<sequence length="376" mass="42002">MEQTCEGSTILPQEIIFEIFLRLPMKSLLKFRCVSKSWFFLLSSPLFSKTHVDFCLKNPNLTGYRLAVVASVYGSGRKCNFYNLGFENSCLSLARNSCPVKSLAISARILGSCNGLICLTSDSFTLMLLNPCTGKFNVFPDSMLRSNGGVGVGGSGVGCFIRYGFGYDASFEDYKVVKIFSFPHIEGRYENMVNVYSLKAKSWKMIEGFNSGSFNGKAGVFVNGALHWEACHSHCSGSFWEIVTLDLAAESYGKIALPSYEDGGVYWTLSVSRGYLVGCCNYEKNKADVWVMKEYGVEESWTKLVTILLPVDRRAYILPLFVAENCDEFLLQLGEELALYNSRDGSYKRLDGYSSGDYFRQAQATTYFESLVSPHM</sequence>
<organism evidence="2">
    <name type="scientific">Solanum chilense</name>
    <name type="common">Tomato</name>
    <name type="synonym">Lycopersicon chilense</name>
    <dbReference type="NCBI Taxonomy" id="4083"/>
    <lineage>
        <taxon>Eukaryota</taxon>
        <taxon>Viridiplantae</taxon>
        <taxon>Streptophyta</taxon>
        <taxon>Embryophyta</taxon>
        <taxon>Tracheophyta</taxon>
        <taxon>Spermatophyta</taxon>
        <taxon>Magnoliopsida</taxon>
        <taxon>eudicotyledons</taxon>
        <taxon>Gunneridae</taxon>
        <taxon>Pentapetalae</taxon>
        <taxon>asterids</taxon>
        <taxon>lamiids</taxon>
        <taxon>Solanales</taxon>
        <taxon>Solanaceae</taxon>
        <taxon>Solanoideae</taxon>
        <taxon>Solaneae</taxon>
        <taxon>Solanum</taxon>
        <taxon>Solanum subgen. Lycopersicon</taxon>
    </lineage>
</organism>
<dbReference type="SMART" id="SM00256">
    <property type="entry name" value="FBOX"/>
    <property type="match status" value="1"/>
</dbReference>
<dbReference type="CDD" id="cd22157">
    <property type="entry name" value="F-box_AtFBW1-like"/>
    <property type="match status" value="1"/>
</dbReference>
<dbReference type="InterPro" id="IPR036047">
    <property type="entry name" value="F-box-like_dom_sf"/>
</dbReference>
<comment type="caution">
    <text evidence="2">The sequence shown here is derived from an EMBL/GenBank/DDBJ whole genome shotgun (WGS) entry which is preliminary data.</text>
</comment>
<name>A0A6N2B2W2_SOLCI</name>
<gene>
    <name evidence="2" type="ORF">EJD97_018879</name>
</gene>
<accession>A0A6N2B2W2</accession>
<dbReference type="Pfam" id="PF00646">
    <property type="entry name" value="F-box"/>
    <property type="match status" value="1"/>
</dbReference>